<dbReference type="EMBL" id="BLPF01000001">
    <property type="protein sequence ID" value="GFJ77528.1"/>
    <property type="molecule type" value="Genomic_DNA"/>
</dbReference>
<evidence type="ECO:0000313" key="3">
    <source>
        <dbReference type="Proteomes" id="UP000482800"/>
    </source>
</evidence>
<organism evidence="2 3">
    <name type="scientific">Phytohabitans houttuyneae</name>
    <dbReference type="NCBI Taxonomy" id="1076126"/>
    <lineage>
        <taxon>Bacteria</taxon>
        <taxon>Bacillati</taxon>
        <taxon>Actinomycetota</taxon>
        <taxon>Actinomycetes</taxon>
        <taxon>Micromonosporales</taxon>
        <taxon>Micromonosporaceae</taxon>
    </lineage>
</organism>
<evidence type="ECO:0008006" key="4">
    <source>
        <dbReference type="Google" id="ProtNLM"/>
    </source>
</evidence>
<keyword evidence="3" id="KW-1185">Reference proteome</keyword>
<reference evidence="2 3" key="2">
    <citation type="submission" date="2020-03" db="EMBL/GenBank/DDBJ databases">
        <authorList>
            <person name="Ichikawa N."/>
            <person name="Kimura A."/>
            <person name="Kitahashi Y."/>
            <person name="Uohara A."/>
        </authorList>
    </citation>
    <scope>NUCLEOTIDE SEQUENCE [LARGE SCALE GENOMIC DNA]</scope>
    <source>
        <strain evidence="2 3">NBRC 108639</strain>
    </source>
</reference>
<accession>A0A6V8K5E8</accession>
<name>A0A6V8K5E8_9ACTN</name>
<dbReference type="InterPro" id="IPR006311">
    <property type="entry name" value="TAT_signal"/>
</dbReference>
<dbReference type="Proteomes" id="UP000482800">
    <property type="component" value="Unassembled WGS sequence"/>
</dbReference>
<feature type="signal peptide" evidence="1">
    <location>
        <begin position="1"/>
        <end position="30"/>
    </location>
</feature>
<dbReference type="PROSITE" id="PS51318">
    <property type="entry name" value="TAT"/>
    <property type="match status" value="1"/>
</dbReference>
<proteinExistence type="predicted"/>
<dbReference type="AlphaFoldDB" id="A0A6V8K5E8"/>
<protein>
    <recommendedName>
        <fullName evidence="4">Lipoprotein</fullName>
    </recommendedName>
</protein>
<evidence type="ECO:0000313" key="2">
    <source>
        <dbReference type="EMBL" id="GFJ77528.1"/>
    </source>
</evidence>
<comment type="caution">
    <text evidence="2">The sequence shown here is derived from an EMBL/GenBank/DDBJ whole genome shotgun (WGS) entry which is preliminary data.</text>
</comment>
<gene>
    <name evidence="2" type="ORF">Phou_017080</name>
</gene>
<evidence type="ECO:0000256" key="1">
    <source>
        <dbReference type="SAM" id="SignalP"/>
    </source>
</evidence>
<feature type="chain" id="PRO_5039496694" description="Lipoprotein" evidence="1">
    <location>
        <begin position="31"/>
        <end position="110"/>
    </location>
</feature>
<dbReference type="PROSITE" id="PS51257">
    <property type="entry name" value="PROKAR_LIPOPROTEIN"/>
    <property type="match status" value="1"/>
</dbReference>
<keyword evidence="1" id="KW-0732">Signal</keyword>
<reference evidence="2 3" key="1">
    <citation type="submission" date="2020-03" db="EMBL/GenBank/DDBJ databases">
        <title>Whole genome shotgun sequence of Phytohabitans houttuyneae NBRC 108639.</title>
        <authorList>
            <person name="Komaki H."/>
            <person name="Tamura T."/>
        </authorList>
    </citation>
    <scope>NUCLEOTIDE SEQUENCE [LARGE SCALE GENOMIC DNA]</scope>
    <source>
        <strain evidence="2 3">NBRC 108639</strain>
    </source>
</reference>
<sequence>MADMTRTRRTLVLLATAAVAAACSSGCSPASPPTAPATSATAAAADPAMDYRGPARVCRAFAAALHRADTTVDGGPDEAVARVSIEWSSALDHRYVKSSRYAWRLCPRGT</sequence>